<dbReference type="AlphaFoldDB" id="A0A0L9TAT6"/>
<evidence type="ECO:0000313" key="2">
    <source>
        <dbReference type="EMBL" id="KOM27486.1"/>
    </source>
</evidence>
<dbReference type="InterPro" id="IPR004252">
    <property type="entry name" value="Probable_transposase_24"/>
</dbReference>
<feature type="compositionally biased region" description="Basic and acidic residues" evidence="1">
    <location>
        <begin position="33"/>
        <end position="42"/>
    </location>
</feature>
<dbReference type="Pfam" id="PF03004">
    <property type="entry name" value="Transposase_24"/>
    <property type="match status" value="1"/>
</dbReference>
<feature type="compositionally biased region" description="Basic and acidic residues" evidence="1">
    <location>
        <begin position="253"/>
        <end position="271"/>
    </location>
</feature>
<feature type="region of interest" description="Disordered" evidence="1">
    <location>
        <begin position="127"/>
        <end position="151"/>
    </location>
</feature>
<gene>
    <name evidence="2" type="ORF">LR48_Vigan425s000300</name>
</gene>
<protein>
    <submittedName>
        <fullName evidence="2">Uncharacterized protein</fullName>
    </submittedName>
</protein>
<feature type="region of interest" description="Disordered" evidence="1">
    <location>
        <begin position="175"/>
        <end position="271"/>
    </location>
</feature>
<feature type="compositionally biased region" description="Basic and acidic residues" evidence="1">
    <location>
        <begin position="177"/>
        <end position="215"/>
    </location>
</feature>
<dbReference type="EMBL" id="KQ258381">
    <property type="protein sequence ID" value="KOM27486.1"/>
    <property type="molecule type" value="Genomic_DNA"/>
</dbReference>
<evidence type="ECO:0000256" key="1">
    <source>
        <dbReference type="SAM" id="MobiDB-lite"/>
    </source>
</evidence>
<reference evidence="3" key="1">
    <citation type="journal article" date="2015" name="Proc. Natl. Acad. Sci. U.S.A.">
        <title>Genome sequencing of adzuki bean (Vigna angularis) provides insight into high starch and low fat accumulation and domestication.</title>
        <authorList>
            <person name="Yang K."/>
            <person name="Tian Z."/>
            <person name="Chen C."/>
            <person name="Luo L."/>
            <person name="Zhao B."/>
            <person name="Wang Z."/>
            <person name="Yu L."/>
            <person name="Li Y."/>
            <person name="Sun Y."/>
            <person name="Li W."/>
            <person name="Chen Y."/>
            <person name="Li Y."/>
            <person name="Zhang Y."/>
            <person name="Ai D."/>
            <person name="Zhao J."/>
            <person name="Shang C."/>
            <person name="Ma Y."/>
            <person name="Wu B."/>
            <person name="Wang M."/>
            <person name="Gao L."/>
            <person name="Sun D."/>
            <person name="Zhang P."/>
            <person name="Guo F."/>
            <person name="Wang W."/>
            <person name="Li Y."/>
            <person name="Wang J."/>
            <person name="Varshney R.K."/>
            <person name="Wang J."/>
            <person name="Ling H.Q."/>
            <person name="Wan P."/>
        </authorList>
    </citation>
    <scope>NUCLEOTIDE SEQUENCE</scope>
    <source>
        <strain evidence="3">cv. Jingnong 6</strain>
    </source>
</reference>
<proteinExistence type="predicted"/>
<sequence length="271" mass="30082">MLQAQALGRAVHVDEVFAQTHVRKGTNEFVDERSRKTHEDFSTRLSQVRSEHGSAPTPNDTSNTNDDIRRTQCWVDVVGGKKKGRVYGAGQLAANYTTSKGGTLKLQGPGHESAASNFRHSFHCPSDPATTLPVTRRPSSAHTSPAHTSMCGRTAKQLKQIFLCTVPKALPRALALRGEDERPEQEGNRTVADERSEPEITRGEDERPQRGEAERAGQQGVRTSALGEQSEDERSERTGQRRERTSVMNEQSMDERPEQVEATRGEDERPK</sequence>
<evidence type="ECO:0000313" key="3">
    <source>
        <dbReference type="Proteomes" id="UP000053144"/>
    </source>
</evidence>
<feature type="compositionally biased region" description="Polar residues" evidence="1">
    <location>
        <begin position="56"/>
        <end position="65"/>
    </location>
</feature>
<name>A0A0L9TAT6_PHAAN</name>
<feature type="region of interest" description="Disordered" evidence="1">
    <location>
        <begin position="33"/>
        <end position="67"/>
    </location>
</feature>
<dbReference type="Gramene" id="KOM27486">
    <property type="protein sequence ID" value="KOM27486"/>
    <property type="gene ID" value="LR48_Vigan425s000300"/>
</dbReference>
<feature type="compositionally biased region" description="Basic and acidic residues" evidence="1">
    <location>
        <begin position="232"/>
        <end position="245"/>
    </location>
</feature>
<organism evidence="2 3">
    <name type="scientific">Phaseolus angularis</name>
    <name type="common">Azuki bean</name>
    <name type="synonym">Vigna angularis</name>
    <dbReference type="NCBI Taxonomy" id="3914"/>
    <lineage>
        <taxon>Eukaryota</taxon>
        <taxon>Viridiplantae</taxon>
        <taxon>Streptophyta</taxon>
        <taxon>Embryophyta</taxon>
        <taxon>Tracheophyta</taxon>
        <taxon>Spermatophyta</taxon>
        <taxon>Magnoliopsida</taxon>
        <taxon>eudicotyledons</taxon>
        <taxon>Gunneridae</taxon>
        <taxon>Pentapetalae</taxon>
        <taxon>rosids</taxon>
        <taxon>fabids</taxon>
        <taxon>Fabales</taxon>
        <taxon>Fabaceae</taxon>
        <taxon>Papilionoideae</taxon>
        <taxon>50 kb inversion clade</taxon>
        <taxon>NPAAA clade</taxon>
        <taxon>indigoferoid/millettioid clade</taxon>
        <taxon>Phaseoleae</taxon>
        <taxon>Vigna</taxon>
    </lineage>
</organism>
<dbReference type="Proteomes" id="UP000053144">
    <property type="component" value="Unassembled WGS sequence"/>
</dbReference>
<feature type="compositionally biased region" description="Polar residues" evidence="1">
    <location>
        <begin position="128"/>
        <end position="147"/>
    </location>
</feature>
<accession>A0A0L9TAT6</accession>